<feature type="region of interest" description="Disordered" evidence="1">
    <location>
        <begin position="189"/>
        <end position="225"/>
    </location>
</feature>
<evidence type="ECO:0000256" key="1">
    <source>
        <dbReference type="SAM" id="MobiDB-lite"/>
    </source>
</evidence>
<name>A0A7S2UH43_9STRA</name>
<feature type="compositionally biased region" description="Basic and acidic residues" evidence="1">
    <location>
        <begin position="127"/>
        <end position="149"/>
    </location>
</feature>
<feature type="transmembrane region" description="Helical" evidence="2">
    <location>
        <begin position="6"/>
        <end position="26"/>
    </location>
</feature>
<keyword evidence="2" id="KW-0472">Membrane</keyword>
<gene>
    <name evidence="3" type="ORF">ASEP1449_LOCUS9657</name>
</gene>
<evidence type="ECO:0000313" key="3">
    <source>
        <dbReference type="EMBL" id="CAD9817825.1"/>
    </source>
</evidence>
<feature type="compositionally biased region" description="Low complexity" evidence="1">
    <location>
        <begin position="64"/>
        <end position="74"/>
    </location>
</feature>
<proteinExistence type="predicted"/>
<evidence type="ECO:0000256" key="2">
    <source>
        <dbReference type="SAM" id="Phobius"/>
    </source>
</evidence>
<organism evidence="3">
    <name type="scientific">Attheya septentrionalis</name>
    <dbReference type="NCBI Taxonomy" id="420275"/>
    <lineage>
        <taxon>Eukaryota</taxon>
        <taxon>Sar</taxon>
        <taxon>Stramenopiles</taxon>
        <taxon>Ochrophyta</taxon>
        <taxon>Bacillariophyta</taxon>
        <taxon>Coscinodiscophyceae</taxon>
        <taxon>Chaetocerotophycidae</taxon>
        <taxon>Chaetocerotales</taxon>
        <taxon>Attheyaceae</taxon>
        <taxon>Attheya</taxon>
    </lineage>
</organism>
<keyword evidence="2" id="KW-1133">Transmembrane helix</keyword>
<keyword evidence="2" id="KW-0812">Transmembrane</keyword>
<dbReference type="EMBL" id="HBHQ01014487">
    <property type="protein sequence ID" value="CAD9817825.1"/>
    <property type="molecule type" value="Transcribed_RNA"/>
</dbReference>
<feature type="region of interest" description="Disordered" evidence="1">
    <location>
        <begin position="89"/>
        <end position="163"/>
    </location>
</feature>
<feature type="region of interest" description="Disordered" evidence="1">
    <location>
        <begin position="28"/>
        <end position="76"/>
    </location>
</feature>
<reference evidence="3" key="1">
    <citation type="submission" date="2021-01" db="EMBL/GenBank/DDBJ databases">
        <authorList>
            <person name="Corre E."/>
            <person name="Pelletier E."/>
            <person name="Niang G."/>
            <person name="Scheremetjew M."/>
            <person name="Finn R."/>
            <person name="Kale V."/>
            <person name="Holt S."/>
            <person name="Cochrane G."/>
            <person name="Meng A."/>
            <person name="Brown T."/>
            <person name="Cohen L."/>
        </authorList>
    </citation>
    <scope>NUCLEOTIDE SEQUENCE</scope>
    <source>
        <strain evidence="3">CCMP2084</strain>
    </source>
</reference>
<feature type="compositionally biased region" description="Low complexity" evidence="1">
    <location>
        <begin position="189"/>
        <end position="199"/>
    </location>
</feature>
<protein>
    <submittedName>
        <fullName evidence="3">Uncharacterized protein</fullName>
    </submittedName>
</protein>
<accession>A0A7S2UH43</accession>
<sequence>MMELSLSMVAWMAVVLLQAFIHFGVIGPRSRQKRRESEIEPMEATGGQTDGESPGTEDTGMIIPTSPTSTNSTTEDSRQMLLSTMANDMDGVPELHGSADESDCTSHNEPQTSLSESFGNYPSINEEMEKRRHVLDSKRESPKDFDFLHENPASDYGDESDCDLSFREDYEEDEEERLRYELIQDYYSHSDSSFDPPSSVCYQDETENQEPPKPSNLRSSKASYSKKRFMPLGNANSSFQIVSSGSMEVKRMNSKRVAFRTVSA</sequence>
<feature type="compositionally biased region" description="Polar residues" evidence="1">
    <location>
        <begin position="105"/>
        <end position="123"/>
    </location>
</feature>
<dbReference type="AlphaFoldDB" id="A0A7S2UH43"/>